<proteinExistence type="predicted"/>
<dbReference type="RefSeq" id="WP_344344370.1">
    <property type="nucleotide sequence ID" value="NZ_BAAAQT010000008.1"/>
</dbReference>
<feature type="region of interest" description="Disordered" evidence="1">
    <location>
        <begin position="34"/>
        <end position="63"/>
    </location>
</feature>
<accession>A0ABP5MQU4</accession>
<evidence type="ECO:0000313" key="2">
    <source>
        <dbReference type="EMBL" id="GAA2175623.1"/>
    </source>
</evidence>
<organism evidence="2 3">
    <name type="scientific">Agrococcus versicolor</name>
    <dbReference type="NCBI Taxonomy" id="501482"/>
    <lineage>
        <taxon>Bacteria</taxon>
        <taxon>Bacillati</taxon>
        <taxon>Actinomycetota</taxon>
        <taxon>Actinomycetes</taxon>
        <taxon>Micrococcales</taxon>
        <taxon>Microbacteriaceae</taxon>
        <taxon>Agrococcus</taxon>
    </lineage>
</organism>
<keyword evidence="3" id="KW-1185">Reference proteome</keyword>
<name>A0ABP5MQU4_9MICO</name>
<feature type="compositionally biased region" description="Basic and acidic residues" evidence="1">
    <location>
        <begin position="48"/>
        <end position="63"/>
    </location>
</feature>
<reference evidence="3" key="1">
    <citation type="journal article" date="2019" name="Int. J. Syst. Evol. Microbiol.">
        <title>The Global Catalogue of Microorganisms (GCM) 10K type strain sequencing project: providing services to taxonomists for standard genome sequencing and annotation.</title>
        <authorList>
            <consortium name="The Broad Institute Genomics Platform"/>
            <consortium name="The Broad Institute Genome Sequencing Center for Infectious Disease"/>
            <person name="Wu L."/>
            <person name="Ma J."/>
        </authorList>
    </citation>
    <scope>NUCLEOTIDE SEQUENCE [LARGE SCALE GENOMIC DNA]</scope>
    <source>
        <strain evidence="3">JCM 16026</strain>
    </source>
</reference>
<comment type="caution">
    <text evidence="2">The sequence shown here is derived from an EMBL/GenBank/DDBJ whole genome shotgun (WGS) entry which is preliminary data.</text>
</comment>
<sequence>MPSIERILEQMRRAPARVRFDDVAKVCAHHFGAPRTSGSSHRVYRTPWRGDPRVNIQRSKDGSAKPYQVKQVLWAIDRLAKEEP</sequence>
<dbReference type="Proteomes" id="UP001501599">
    <property type="component" value="Unassembled WGS sequence"/>
</dbReference>
<evidence type="ECO:0000313" key="3">
    <source>
        <dbReference type="Proteomes" id="UP001501599"/>
    </source>
</evidence>
<protein>
    <recommendedName>
        <fullName evidence="4">Toxin HicA</fullName>
    </recommendedName>
</protein>
<gene>
    <name evidence="2" type="ORF">GCM10009846_26230</name>
</gene>
<evidence type="ECO:0000256" key="1">
    <source>
        <dbReference type="SAM" id="MobiDB-lite"/>
    </source>
</evidence>
<evidence type="ECO:0008006" key="4">
    <source>
        <dbReference type="Google" id="ProtNLM"/>
    </source>
</evidence>
<dbReference type="EMBL" id="BAAAQT010000008">
    <property type="protein sequence ID" value="GAA2175623.1"/>
    <property type="molecule type" value="Genomic_DNA"/>
</dbReference>